<organism evidence="1 2">
    <name type="scientific">Melia azedarach</name>
    <name type="common">Chinaberry tree</name>
    <dbReference type="NCBI Taxonomy" id="155640"/>
    <lineage>
        <taxon>Eukaryota</taxon>
        <taxon>Viridiplantae</taxon>
        <taxon>Streptophyta</taxon>
        <taxon>Embryophyta</taxon>
        <taxon>Tracheophyta</taxon>
        <taxon>Spermatophyta</taxon>
        <taxon>Magnoliopsida</taxon>
        <taxon>eudicotyledons</taxon>
        <taxon>Gunneridae</taxon>
        <taxon>Pentapetalae</taxon>
        <taxon>rosids</taxon>
        <taxon>malvids</taxon>
        <taxon>Sapindales</taxon>
        <taxon>Meliaceae</taxon>
        <taxon>Melia</taxon>
    </lineage>
</organism>
<dbReference type="EMBL" id="CM051395">
    <property type="protein sequence ID" value="KAJ4724520.1"/>
    <property type="molecule type" value="Genomic_DNA"/>
</dbReference>
<sequence length="594" mass="68453">MEDQSKAEAEKELNVTKTLISFYSDYIWNRVATFFPSSGSNFLGKISTLYRQASRKRRGSLPLPLPSHSPDSSVVMTEACRICDVLQDIMEHIFSNLHNIQKNLQFWQSRAEGSNAQKVYFVLFERGPFAFINGSAKLLRDCVAEGSSIKHLYQFASAHISERITVLTTLRSALATFLAQVYIEVEKCGEELVKDPEKLLPSLLITLDCLFSKLEASIGHLHAMHQGGSSVDGSYLFPLLFEKLPEVNQEGPEWTDCEIKDSINLIYQNLQKLDVYLSQMIAKHRKPRKITLHWIRYTCGAVGLSYFSIWLLRHSSLMGSSDLENWIREAKESTIGFFNDHVEQPLLSIRDELFETFRKRHKGVMEIEEVQLTSNSLHRMLLAFSEQTKGQKLPENASDQEMLEIVMSRYEKELMHPIQNLLHGELARALLIQVQKLKLDTETAMLELDQILRANEINFAILAALPAFFLSFVLLMLVRSWFMQDSRAEGRGRVARLQRRLIIVEVEKRIMQYQIFVDQGLENDAQCMLGLVLYSLDRLFHAVERHARETGEWQCLRQDIIDLAKPGLQTAYKLRVVSRMERMYDCLLPLLKRQ</sequence>
<protein>
    <submittedName>
        <fullName evidence="1">Protein DGS1, mitochondrial</fullName>
    </submittedName>
</protein>
<accession>A0ACC1YLF9</accession>
<keyword evidence="2" id="KW-1185">Reference proteome</keyword>
<name>A0ACC1YLF9_MELAZ</name>
<dbReference type="Proteomes" id="UP001164539">
    <property type="component" value="Chromosome 2"/>
</dbReference>
<evidence type="ECO:0000313" key="1">
    <source>
        <dbReference type="EMBL" id="KAJ4724520.1"/>
    </source>
</evidence>
<comment type="caution">
    <text evidence="1">The sequence shown here is derived from an EMBL/GenBank/DDBJ whole genome shotgun (WGS) entry which is preliminary data.</text>
</comment>
<evidence type="ECO:0000313" key="2">
    <source>
        <dbReference type="Proteomes" id="UP001164539"/>
    </source>
</evidence>
<proteinExistence type="predicted"/>
<gene>
    <name evidence="1" type="ORF">OWV82_003505</name>
</gene>
<reference evidence="1 2" key="1">
    <citation type="journal article" date="2023" name="Science">
        <title>Complex scaffold remodeling in plant triterpene biosynthesis.</title>
        <authorList>
            <person name="De La Pena R."/>
            <person name="Hodgson H."/>
            <person name="Liu J.C."/>
            <person name="Stephenson M.J."/>
            <person name="Martin A.C."/>
            <person name="Owen C."/>
            <person name="Harkess A."/>
            <person name="Leebens-Mack J."/>
            <person name="Jimenez L.E."/>
            <person name="Osbourn A."/>
            <person name="Sattely E.S."/>
        </authorList>
    </citation>
    <scope>NUCLEOTIDE SEQUENCE [LARGE SCALE GENOMIC DNA]</scope>
    <source>
        <strain evidence="2">cv. JPN11</strain>
        <tissue evidence="1">Leaf</tissue>
    </source>
</reference>